<feature type="transmembrane region" description="Helical" evidence="6">
    <location>
        <begin position="223"/>
        <end position="248"/>
    </location>
</feature>
<gene>
    <name evidence="8" type="ORF">EGH21_15210</name>
</gene>
<dbReference type="EMBL" id="RKLR01000006">
    <property type="protein sequence ID" value="MBX0324378.1"/>
    <property type="molecule type" value="Genomic_DNA"/>
</dbReference>
<dbReference type="Proteomes" id="UP001430377">
    <property type="component" value="Unassembled WGS sequence"/>
</dbReference>
<dbReference type="InterPro" id="IPR001958">
    <property type="entry name" value="Tet-R_TetA/multi-R_MdtG-like"/>
</dbReference>
<protein>
    <submittedName>
        <fullName evidence="8">MFS transporter</fullName>
    </submittedName>
</protein>
<keyword evidence="5 6" id="KW-0472">Membrane</keyword>
<feature type="transmembrane region" description="Helical" evidence="6">
    <location>
        <begin position="350"/>
        <end position="373"/>
    </location>
</feature>
<keyword evidence="2" id="KW-1003">Cell membrane</keyword>
<dbReference type="Gene3D" id="1.20.1250.20">
    <property type="entry name" value="MFS general substrate transporter like domains"/>
    <property type="match status" value="1"/>
</dbReference>
<sequence>MGATEASTSSESTVGIPWRSPTLLAILAATLMTPLDVPLVSPALPQIQSTFGVSASQAGSFITMYALPGILLGPIIGALADRIGRRHVLSGCLLVFGVAGTAIAFTSDFTIALGLRVLQGFAAGSILSALAMTVVGDRYDGLQHDSVMGVTTAMLSLGTAVYPVVGGFLAARTWNAPFLMYALTIPVAGFVFFTLDDPGSTNSVTERGYVREALEVIPTGRAVALYGIMFVSFTLLFGGLYTVLPFYLSETFGFSAAVIGGVTSTVLLVTGIVSTQNGKLTVRIPMTTLLGTGFAFYALGLLGVALASSLPALIAALLVFGVGSGLVTPTLFGGVSALAPDHVRGGVMSLQTTTIGISQVVGPALFTGVAGLVGYRGSLLLASGAAVFAVAVLGVLTLET</sequence>
<name>A0AAW4PTQ5_9EURY</name>
<dbReference type="InterPro" id="IPR011701">
    <property type="entry name" value="MFS"/>
</dbReference>
<comment type="caution">
    <text evidence="8">The sequence shown here is derived from an EMBL/GenBank/DDBJ whole genome shotgun (WGS) entry which is preliminary data.</text>
</comment>
<feature type="transmembrane region" description="Helical" evidence="6">
    <location>
        <begin position="21"/>
        <end position="41"/>
    </location>
</feature>
<dbReference type="RefSeq" id="WP_220619333.1">
    <property type="nucleotide sequence ID" value="NZ_RKLR01000006.1"/>
</dbReference>
<evidence type="ECO:0000313" key="8">
    <source>
        <dbReference type="EMBL" id="MBX0324378.1"/>
    </source>
</evidence>
<keyword evidence="3 6" id="KW-0812">Transmembrane</keyword>
<dbReference type="PROSITE" id="PS50850">
    <property type="entry name" value="MFS"/>
    <property type="match status" value="1"/>
</dbReference>
<dbReference type="PANTHER" id="PTHR43124">
    <property type="entry name" value="PURINE EFFLUX PUMP PBUE"/>
    <property type="match status" value="1"/>
</dbReference>
<feature type="transmembrane region" description="Helical" evidence="6">
    <location>
        <begin position="254"/>
        <end position="274"/>
    </location>
</feature>
<dbReference type="PANTHER" id="PTHR43124:SF3">
    <property type="entry name" value="CHLORAMPHENICOL EFFLUX PUMP RV0191"/>
    <property type="match status" value="1"/>
</dbReference>
<evidence type="ECO:0000256" key="4">
    <source>
        <dbReference type="ARBA" id="ARBA00022989"/>
    </source>
</evidence>
<dbReference type="AlphaFoldDB" id="A0AAW4PTQ5"/>
<dbReference type="InterPro" id="IPR036259">
    <property type="entry name" value="MFS_trans_sf"/>
</dbReference>
<accession>A0AAW4PTQ5</accession>
<dbReference type="PROSITE" id="PS00216">
    <property type="entry name" value="SUGAR_TRANSPORT_1"/>
    <property type="match status" value="1"/>
</dbReference>
<dbReference type="PRINTS" id="PR01035">
    <property type="entry name" value="TCRTETA"/>
</dbReference>
<dbReference type="Pfam" id="PF07690">
    <property type="entry name" value="MFS_1"/>
    <property type="match status" value="1"/>
</dbReference>
<feature type="transmembrane region" description="Helical" evidence="6">
    <location>
        <begin position="147"/>
        <end position="170"/>
    </location>
</feature>
<feature type="transmembrane region" description="Helical" evidence="6">
    <location>
        <begin position="176"/>
        <end position="195"/>
    </location>
</feature>
<reference evidence="8 9" key="1">
    <citation type="submission" date="2021-06" db="EMBL/GenBank/DDBJ databases">
        <title>Halomicroarcula sp. a new haloarchaeum isolated from saline soil.</title>
        <authorList>
            <person name="Duran-Viseras A."/>
            <person name="Sanchez-Porro C."/>
            <person name="Ventosa A."/>
        </authorList>
    </citation>
    <scope>NUCLEOTIDE SEQUENCE [LARGE SCALE GENOMIC DNA]</scope>
    <source>
        <strain evidence="8 9">F13</strain>
    </source>
</reference>
<dbReference type="InterPro" id="IPR050189">
    <property type="entry name" value="MFS_Efflux_Transporters"/>
</dbReference>
<feature type="transmembrane region" description="Helical" evidence="6">
    <location>
        <begin position="313"/>
        <end position="338"/>
    </location>
</feature>
<feature type="transmembrane region" description="Helical" evidence="6">
    <location>
        <begin position="286"/>
        <end position="307"/>
    </location>
</feature>
<proteinExistence type="predicted"/>
<evidence type="ECO:0000256" key="1">
    <source>
        <dbReference type="ARBA" id="ARBA00004651"/>
    </source>
</evidence>
<feature type="transmembrane region" description="Helical" evidence="6">
    <location>
        <begin position="61"/>
        <end position="80"/>
    </location>
</feature>
<evidence type="ECO:0000256" key="6">
    <source>
        <dbReference type="SAM" id="Phobius"/>
    </source>
</evidence>
<comment type="subcellular location">
    <subcellularLocation>
        <location evidence="1">Cell membrane</location>
        <topology evidence="1">Multi-pass membrane protein</topology>
    </subcellularLocation>
</comment>
<organism evidence="8 9">
    <name type="scientific">Haloarcula rubra</name>
    <dbReference type="NCBI Taxonomy" id="2487747"/>
    <lineage>
        <taxon>Archaea</taxon>
        <taxon>Methanobacteriati</taxon>
        <taxon>Methanobacteriota</taxon>
        <taxon>Stenosarchaea group</taxon>
        <taxon>Halobacteria</taxon>
        <taxon>Halobacteriales</taxon>
        <taxon>Haloarculaceae</taxon>
        <taxon>Haloarcula</taxon>
    </lineage>
</organism>
<feature type="transmembrane region" description="Helical" evidence="6">
    <location>
        <begin position="87"/>
        <end position="105"/>
    </location>
</feature>
<feature type="transmembrane region" description="Helical" evidence="6">
    <location>
        <begin position="379"/>
        <end position="398"/>
    </location>
</feature>
<dbReference type="InterPro" id="IPR005829">
    <property type="entry name" value="Sugar_transporter_CS"/>
</dbReference>
<evidence type="ECO:0000256" key="3">
    <source>
        <dbReference type="ARBA" id="ARBA00022692"/>
    </source>
</evidence>
<dbReference type="GO" id="GO:0022857">
    <property type="term" value="F:transmembrane transporter activity"/>
    <property type="evidence" value="ECO:0007669"/>
    <property type="project" value="InterPro"/>
</dbReference>
<evidence type="ECO:0000313" key="9">
    <source>
        <dbReference type="Proteomes" id="UP001430377"/>
    </source>
</evidence>
<feature type="domain" description="Major facilitator superfamily (MFS) profile" evidence="7">
    <location>
        <begin position="22"/>
        <end position="400"/>
    </location>
</feature>
<dbReference type="SUPFAM" id="SSF103473">
    <property type="entry name" value="MFS general substrate transporter"/>
    <property type="match status" value="1"/>
</dbReference>
<dbReference type="GO" id="GO:0005886">
    <property type="term" value="C:plasma membrane"/>
    <property type="evidence" value="ECO:0007669"/>
    <property type="project" value="UniProtKB-SubCell"/>
</dbReference>
<dbReference type="InterPro" id="IPR020846">
    <property type="entry name" value="MFS_dom"/>
</dbReference>
<evidence type="ECO:0000256" key="5">
    <source>
        <dbReference type="ARBA" id="ARBA00023136"/>
    </source>
</evidence>
<evidence type="ECO:0000256" key="2">
    <source>
        <dbReference type="ARBA" id="ARBA00022475"/>
    </source>
</evidence>
<keyword evidence="9" id="KW-1185">Reference proteome</keyword>
<keyword evidence="4 6" id="KW-1133">Transmembrane helix</keyword>
<evidence type="ECO:0000259" key="7">
    <source>
        <dbReference type="PROSITE" id="PS50850"/>
    </source>
</evidence>